<feature type="transmembrane region" description="Helical" evidence="1">
    <location>
        <begin position="30"/>
        <end position="51"/>
    </location>
</feature>
<dbReference type="Pfam" id="PF23226">
    <property type="entry name" value="Exo_endo_phos_PGAP2IP"/>
    <property type="match status" value="1"/>
</dbReference>
<dbReference type="InParanoid" id="A0A151Z6E5"/>
<dbReference type="Pfam" id="PF23022">
    <property type="entry name" value="6TM_1st_PGAP2IP"/>
    <property type="match status" value="1"/>
</dbReference>
<feature type="transmembrane region" description="Helical" evidence="1">
    <location>
        <begin position="127"/>
        <end position="146"/>
    </location>
</feature>
<evidence type="ECO:0000259" key="3">
    <source>
        <dbReference type="Pfam" id="PF23022"/>
    </source>
</evidence>
<dbReference type="Gene3D" id="3.60.10.10">
    <property type="entry name" value="Endonuclease/exonuclease/phosphatase"/>
    <property type="match status" value="1"/>
</dbReference>
<dbReference type="OrthoDB" id="68581at2759"/>
<feature type="transmembrane region" description="Helical" evidence="1">
    <location>
        <begin position="311"/>
        <end position="332"/>
    </location>
</feature>
<reference evidence="5 6" key="1">
    <citation type="submission" date="2015-12" db="EMBL/GenBank/DDBJ databases">
        <title>Dictyostelia acquired genes for synthesis and detection of signals that induce cell-type specialization by lateral gene transfer from prokaryotes.</title>
        <authorList>
            <person name="Gloeckner G."/>
            <person name="Schaap P."/>
        </authorList>
    </citation>
    <scope>NUCLEOTIDE SEQUENCE [LARGE SCALE GENOMIC DNA]</scope>
    <source>
        <strain evidence="5 6">TK</strain>
    </source>
</reference>
<evidence type="ECO:0000256" key="1">
    <source>
        <dbReference type="SAM" id="Phobius"/>
    </source>
</evidence>
<dbReference type="EMBL" id="LODT01000039">
    <property type="protein sequence ID" value="KYQ89515.1"/>
    <property type="molecule type" value="Genomic_DNA"/>
</dbReference>
<evidence type="ECO:0000313" key="6">
    <source>
        <dbReference type="Proteomes" id="UP000076078"/>
    </source>
</evidence>
<feature type="transmembrane region" description="Helical" evidence="1">
    <location>
        <begin position="227"/>
        <end position="250"/>
    </location>
</feature>
<dbReference type="PANTHER" id="PTHR14859">
    <property type="entry name" value="CALCOFLUOR WHITE HYPERSENSITIVE PROTEIN PRECURSOR"/>
    <property type="match status" value="1"/>
</dbReference>
<feature type="transmembrane region" description="Helical" evidence="1">
    <location>
        <begin position="256"/>
        <end position="275"/>
    </location>
</feature>
<dbReference type="InterPro" id="IPR053912">
    <property type="entry name" value="PGAP2IP_TM_1nd"/>
</dbReference>
<dbReference type="InterPro" id="IPR057315">
    <property type="entry name" value="Exo_endo_phos_PGAP2IP_C"/>
</dbReference>
<dbReference type="SUPFAM" id="SSF56219">
    <property type="entry name" value="DNase I-like"/>
    <property type="match status" value="1"/>
</dbReference>
<feature type="transmembrane region" description="Helical" evidence="1">
    <location>
        <begin position="89"/>
        <end position="107"/>
    </location>
</feature>
<evidence type="ECO:0000259" key="4">
    <source>
        <dbReference type="Pfam" id="PF23226"/>
    </source>
</evidence>
<organism evidence="5 6">
    <name type="scientific">Tieghemostelium lacteum</name>
    <name type="common">Slime mold</name>
    <name type="synonym">Dictyostelium lacteum</name>
    <dbReference type="NCBI Taxonomy" id="361077"/>
    <lineage>
        <taxon>Eukaryota</taxon>
        <taxon>Amoebozoa</taxon>
        <taxon>Evosea</taxon>
        <taxon>Eumycetozoa</taxon>
        <taxon>Dictyostelia</taxon>
        <taxon>Dictyosteliales</taxon>
        <taxon>Raperosteliaceae</taxon>
        <taxon>Tieghemostelium</taxon>
    </lineage>
</organism>
<dbReference type="GO" id="GO:0006506">
    <property type="term" value="P:GPI anchor biosynthetic process"/>
    <property type="evidence" value="ECO:0007669"/>
    <property type="project" value="TreeGrafter"/>
</dbReference>
<feature type="domain" description="PGAP2IP first transmembrane" evidence="3">
    <location>
        <begin position="34"/>
        <end position="181"/>
    </location>
</feature>
<proteinExistence type="predicted"/>
<dbReference type="GO" id="GO:0005783">
    <property type="term" value="C:endoplasmic reticulum"/>
    <property type="evidence" value="ECO:0007669"/>
    <property type="project" value="TreeGrafter"/>
</dbReference>
<dbReference type="AlphaFoldDB" id="A0A151Z6E5"/>
<feature type="domain" description="PGAP2IP second transmembrane" evidence="2">
    <location>
        <begin position="226"/>
        <end position="403"/>
    </location>
</feature>
<sequence>MNKPTNVNTNKSYSVGDVNKKYLLGLFSEVYLAFVNWSFIVEFITVIWFFPMGDMGFTGWEICLVAIFSPILLSLGFINRFVSRFNTQIRFIAILVGFLSVFPYTIIKANIKKNEFGLFNVPHVTKTFFISVAVAIDWLAQCNKFSTARSTVQRERTAYAYALAIILHAIFRLPYISINPFVTWKNWIVFGLILSIVCLVILLREVQDEKTTIHNTKSSLHINGPSVSVGIGFGGLIFFNQLLFSTYGLIPRWVDLTPFPGGLLVIIGLMMGVVLSKKTNLLYSRNYHIFALVVGTVFGFCSGTVPPMIGFLGLICGSYLAMYTSSLWVVMVERMNQATSKPKLFLFSIITYVVLLFWAIIVVSYKFLPWYLGANLLRERHQTMIIANILCIAIGILSFSFSDTSSTSSRQDNSKDSQSKELLKKSNTTYPNREIWNFLFALLVLMLLFSVNRAITHPTDALVQGTHYERHTNMTHVENIPPKDIKAMIWTIHFGYDNFGRNSFPNITAAIKSHNTNIIGILESDLSRVMTGNRDLVEWLSYELKMYSDFGPAPSENTWGCALLTIYPIVRSKHVILPSPEGELACLIDAVLKIDNTDVNVIVTHFGNTEDYLDRKLQSQGAADIVASNGNMPTIFLSYITTKQTEDNYKTLRASGLEDTTNEGRYCEYIFYKNLQLNKFVRWDRGDISDTEAQIAHFSLKK</sequence>
<dbReference type="GO" id="GO:0016020">
    <property type="term" value="C:membrane"/>
    <property type="evidence" value="ECO:0007669"/>
    <property type="project" value="GOC"/>
</dbReference>
<dbReference type="Pfam" id="PF23021">
    <property type="entry name" value="6TM_2nd_PGAP2IP"/>
    <property type="match status" value="1"/>
</dbReference>
<dbReference type="InterPro" id="IPR053911">
    <property type="entry name" value="PGAP2IP_TM_2nd"/>
</dbReference>
<dbReference type="FunCoup" id="A0A151Z6E5">
    <property type="interactions" value="53"/>
</dbReference>
<feature type="transmembrane region" description="Helical" evidence="1">
    <location>
        <begin position="158"/>
        <end position="175"/>
    </location>
</feature>
<dbReference type="InterPro" id="IPR036691">
    <property type="entry name" value="Endo/exonu/phosph_ase_sf"/>
</dbReference>
<keyword evidence="1 5" id="KW-0812">Transmembrane</keyword>
<name>A0A151Z6E5_TIELA</name>
<keyword evidence="6" id="KW-1185">Reference proteome</keyword>
<feature type="transmembrane region" description="Helical" evidence="1">
    <location>
        <begin position="344"/>
        <end position="365"/>
    </location>
</feature>
<feature type="transmembrane region" description="Helical" evidence="1">
    <location>
        <begin position="187"/>
        <end position="206"/>
    </location>
</feature>
<accession>A0A151Z6E5</accession>
<comment type="caution">
    <text evidence="5">The sequence shown here is derived from an EMBL/GenBank/DDBJ whole genome shotgun (WGS) entry which is preliminary data.</text>
</comment>
<evidence type="ECO:0000259" key="2">
    <source>
        <dbReference type="Pfam" id="PF23021"/>
    </source>
</evidence>
<dbReference type="FunFam" id="3.60.10.10:FF:000122">
    <property type="entry name" value="Frag1/DRAM/Sfk1_family_-_putative"/>
    <property type="match status" value="1"/>
</dbReference>
<protein>
    <submittedName>
        <fullName evidence="5">Putative transmembrane protein</fullName>
    </submittedName>
</protein>
<feature type="transmembrane region" description="Helical" evidence="1">
    <location>
        <begin position="435"/>
        <end position="455"/>
    </location>
</feature>
<feature type="transmembrane region" description="Helical" evidence="1">
    <location>
        <begin position="57"/>
        <end position="77"/>
    </location>
</feature>
<dbReference type="OMA" id="CVWYFPL"/>
<gene>
    <name evidence="5" type="ORF">DLAC_09463</name>
</gene>
<feature type="domain" description="PGAP2IP C-terminal nuclease-like" evidence="4">
    <location>
        <begin position="483"/>
        <end position="701"/>
    </location>
</feature>
<dbReference type="Proteomes" id="UP000076078">
    <property type="component" value="Unassembled WGS sequence"/>
</dbReference>
<feature type="transmembrane region" description="Helical" evidence="1">
    <location>
        <begin position="287"/>
        <end position="305"/>
    </location>
</feature>
<evidence type="ECO:0000313" key="5">
    <source>
        <dbReference type="EMBL" id="KYQ89515.1"/>
    </source>
</evidence>
<keyword evidence="1" id="KW-0472">Membrane</keyword>
<feature type="transmembrane region" description="Helical" evidence="1">
    <location>
        <begin position="385"/>
        <end position="402"/>
    </location>
</feature>
<keyword evidence="1" id="KW-1133">Transmembrane helix</keyword>
<dbReference type="PANTHER" id="PTHR14859:SF1">
    <property type="entry name" value="PGAP2-INTERACTING PROTEIN"/>
    <property type="match status" value="1"/>
</dbReference>
<dbReference type="InterPro" id="IPR051916">
    <property type="entry name" value="GPI-anchor_lipid_remodeler"/>
</dbReference>